<evidence type="ECO:0000256" key="1">
    <source>
        <dbReference type="SAM" id="MobiDB-lite"/>
    </source>
</evidence>
<evidence type="ECO:0000313" key="2">
    <source>
        <dbReference type="EMBL" id="KAJ8252251.1"/>
    </source>
</evidence>
<dbReference type="PANTHER" id="PTHR35441">
    <property type="entry name" value="CIRCADIAN-ASSOCIATED TRANSCRIPTIONAL REPRESSOR"/>
    <property type="match status" value="1"/>
</dbReference>
<dbReference type="GO" id="GO:0000978">
    <property type="term" value="F:RNA polymerase II cis-regulatory region sequence-specific DNA binding"/>
    <property type="evidence" value="ECO:0007669"/>
    <property type="project" value="TreeGrafter"/>
</dbReference>
<feature type="region of interest" description="Disordered" evidence="1">
    <location>
        <begin position="23"/>
        <end position="77"/>
    </location>
</feature>
<name>A0A9Q1CXX8_CONCO</name>
<sequence length="372" mass="39747">MSASDSDYSIDWLASDDEDCESLSELDCKGGAGASQTPPSPVTSGAESRAAQPRRQTAESDCSGVKEGKGPDCGTPSRGAGPCGGKGCGGLLFLGQEVQCGPLWRSALYVTEASPGAGPRHALKRPRSPGTQVYWPWQHPMKTPNDELFARKCSELQCYVPHLSSILSGLRSGRYRERLSSFQESVAMDRIQRIMGVLRNPCMGERYINIILKVEEMLRSWFPNVKPKDQPGSHQTDETTPSKRLKLCPAITAESPVDLSVSPGNKAFGASDPVPPGGYSATHLKWLHTSPICSPSAALALGRLGRWRGPAPGGDDLTQDSAVSSSTDPPPGAPRRPPGKIVAPCLERLLKSTESIITRKGAEGVLKESGWS</sequence>
<gene>
    <name evidence="2" type="ORF">COCON_G00215630</name>
</gene>
<dbReference type="OrthoDB" id="9949430at2759"/>
<dbReference type="AlphaFoldDB" id="A0A9Q1CXX8"/>
<evidence type="ECO:0008006" key="4">
    <source>
        <dbReference type="Google" id="ProtNLM"/>
    </source>
</evidence>
<accession>A0A9Q1CXX8</accession>
<dbReference type="InterPro" id="IPR031373">
    <property type="entry name" value="Ciart"/>
</dbReference>
<keyword evidence="3" id="KW-1185">Reference proteome</keyword>
<organism evidence="2 3">
    <name type="scientific">Conger conger</name>
    <name type="common">Conger eel</name>
    <name type="synonym">Muraena conger</name>
    <dbReference type="NCBI Taxonomy" id="82655"/>
    <lineage>
        <taxon>Eukaryota</taxon>
        <taxon>Metazoa</taxon>
        <taxon>Chordata</taxon>
        <taxon>Craniata</taxon>
        <taxon>Vertebrata</taxon>
        <taxon>Euteleostomi</taxon>
        <taxon>Actinopterygii</taxon>
        <taxon>Neopterygii</taxon>
        <taxon>Teleostei</taxon>
        <taxon>Anguilliformes</taxon>
        <taxon>Congridae</taxon>
        <taxon>Conger</taxon>
    </lineage>
</organism>
<dbReference type="GO" id="GO:0045892">
    <property type="term" value="P:negative regulation of DNA-templated transcription"/>
    <property type="evidence" value="ECO:0007669"/>
    <property type="project" value="TreeGrafter"/>
</dbReference>
<dbReference type="PANTHER" id="PTHR35441:SF2">
    <property type="entry name" value="CIRCADIAN-ASSOCIATED TRANSCRIPTIONAL REPRESSOR"/>
    <property type="match status" value="1"/>
</dbReference>
<reference evidence="2" key="1">
    <citation type="journal article" date="2023" name="Science">
        <title>Genome structures resolve the early diversification of teleost fishes.</title>
        <authorList>
            <person name="Parey E."/>
            <person name="Louis A."/>
            <person name="Montfort J."/>
            <person name="Bouchez O."/>
            <person name="Roques C."/>
            <person name="Iampietro C."/>
            <person name="Lluch J."/>
            <person name="Castinel A."/>
            <person name="Donnadieu C."/>
            <person name="Desvignes T."/>
            <person name="Floi Bucao C."/>
            <person name="Jouanno E."/>
            <person name="Wen M."/>
            <person name="Mejri S."/>
            <person name="Dirks R."/>
            <person name="Jansen H."/>
            <person name="Henkel C."/>
            <person name="Chen W.J."/>
            <person name="Zahm M."/>
            <person name="Cabau C."/>
            <person name="Klopp C."/>
            <person name="Thompson A.W."/>
            <person name="Robinson-Rechavi M."/>
            <person name="Braasch I."/>
            <person name="Lecointre G."/>
            <person name="Bobe J."/>
            <person name="Postlethwait J.H."/>
            <person name="Berthelot C."/>
            <person name="Roest Crollius H."/>
            <person name="Guiguen Y."/>
        </authorList>
    </citation>
    <scope>NUCLEOTIDE SEQUENCE</scope>
    <source>
        <strain evidence="2">Concon-B</strain>
    </source>
</reference>
<evidence type="ECO:0000313" key="3">
    <source>
        <dbReference type="Proteomes" id="UP001152803"/>
    </source>
</evidence>
<dbReference type="EMBL" id="JAFJMO010000017">
    <property type="protein sequence ID" value="KAJ8252251.1"/>
    <property type="molecule type" value="Genomic_DNA"/>
</dbReference>
<comment type="caution">
    <text evidence="2">The sequence shown here is derived from an EMBL/GenBank/DDBJ whole genome shotgun (WGS) entry which is preliminary data.</text>
</comment>
<feature type="region of interest" description="Disordered" evidence="1">
    <location>
        <begin position="224"/>
        <end position="243"/>
    </location>
</feature>
<dbReference type="Pfam" id="PF15673">
    <property type="entry name" value="Ciart"/>
    <property type="match status" value="1"/>
</dbReference>
<feature type="region of interest" description="Disordered" evidence="1">
    <location>
        <begin position="309"/>
        <end position="340"/>
    </location>
</feature>
<dbReference type="GO" id="GO:0005634">
    <property type="term" value="C:nucleus"/>
    <property type="evidence" value="ECO:0007669"/>
    <property type="project" value="TreeGrafter"/>
</dbReference>
<proteinExistence type="predicted"/>
<feature type="compositionally biased region" description="Polar residues" evidence="1">
    <location>
        <begin position="34"/>
        <end position="46"/>
    </location>
</feature>
<protein>
    <recommendedName>
        <fullName evidence="4">Circadian-associated transcriptional repressor</fullName>
    </recommendedName>
</protein>
<feature type="compositionally biased region" description="Basic and acidic residues" evidence="1">
    <location>
        <begin position="226"/>
        <end position="241"/>
    </location>
</feature>
<dbReference type="GO" id="GO:0032922">
    <property type="term" value="P:circadian regulation of gene expression"/>
    <property type="evidence" value="ECO:0007669"/>
    <property type="project" value="InterPro"/>
</dbReference>
<dbReference type="Proteomes" id="UP001152803">
    <property type="component" value="Unassembled WGS sequence"/>
</dbReference>